<dbReference type="GO" id="GO:0045046">
    <property type="term" value="P:protein import into peroxisome membrane"/>
    <property type="evidence" value="ECO:0007669"/>
    <property type="project" value="TreeGrafter"/>
</dbReference>
<dbReference type="PANTHER" id="PTHR28080:SF1">
    <property type="entry name" value="PEROXISOMAL BIOGENESIS FACTOR 3"/>
    <property type="match status" value="1"/>
</dbReference>
<feature type="transmembrane region" description="Helical" evidence="5">
    <location>
        <begin position="18"/>
        <end position="37"/>
    </location>
</feature>
<evidence type="ECO:0000313" key="6">
    <source>
        <dbReference type="EMBL" id="CAH2351894.1"/>
    </source>
</evidence>
<accession>A0A9P0VXD1</accession>
<dbReference type="EMBL" id="CAKXYY010000005">
    <property type="protein sequence ID" value="CAH2351894.1"/>
    <property type="molecule type" value="Genomic_DNA"/>
</dbReference>
<proteinExistence type="inferred from homology"/>
<evidence type="ECO:0000256" key="5">
    <source>
        <dbReference type="SAM" id="Phobius"/>
    </source>
</evidence>
<gene>
    <name evidence="6" type="ORF">CLIB1423_05S00782</name>
</gene>
<evidence type="ECO:0000256" key="1">
    <source>
        <dbReference type="ARBA" id="ARBA00004549"/>
    </source>
</evidence>
<name>A0A9P0VXD1_9ASCO</name>
<dbReference type="PANTHER" id="PTHR28080">
    <property type="entry name" value="PEROXISOMAL BIOGENESIS FACTOR 3"/>
    <property type="match status" value="1"/>
</dbReference>
<comment type="caution">
    <text evidence="6">The sequence shown here is derived from an EMBL/GenBank/DDBJ whole genome shotgun (WGS) entry which is preliminary data.</text>
</comment>
<keyword evidence="5" id="KW-0472">Membrane</keyword>
<keyword evidence="5" id="KW-0812">Transmembrane</keyword>
<dbReference type="InterPro" id="IPR006966">
    <property type="entry name" value="Peroxin-3"/>
</dbReference>
<sequence length="458" mass="51841">MAIFSSLSTFLRRHRRKLLISTSVSLGVYFLFNHFVIKKFRSFQQSLKQEAFVREQIKRRFTQTQKDCYLTILALLPVLTQPILDHLPVELVTQALKNKKGTSNAPNSIGNSKVLTDSMLTTGNLENLEKSSNIDDDLSFYSTQSKTELWKILKIKTITRFLTLSYTLSGLLLITRLSMNILARRSYLETAIQMAGDQKKSGFFGIVGGGGGNNIEADESSDYFAEQSFLSLSWWLLNKGWLTLSNNIEDVVNRHFENINARTEISIKEFESILNSVVQELNSPAFEPMIISSIFPPNNHDALVETLSNTTPEIIENLYQKDSTLLKLIDETYFFIEDVPSFMSTYYNMVENINLVTLINNLSISLEPELLMKLDNGEEDSKIFEIDQVPEGKRFKLAILLAQLSIQSAVLCDSNNVAAPQSGFDTEEEEFSGNVFINNLDSLEVLDELSASIYSNFQ</sequence>
<keyword evidence="5" id="KW-1133">Transmembrane helix</keyword>
<comment type="similarity">
    <text evidence="2">Belongs to the peroxin-3 family.</text>
</comment>
<keyword evidence="7" id="KW-1185">Reference proteome</keyword>
<protein>
    <recommendedName>
        <fullName evidence="4">Peroxin-3</fullName>
    </recommendedName>
</protein>
<dbReference type="GO" id="GO:0005778">
    <property type="term" value="C:peroxisomal membrane"/>
    <property type="evidence" value="ECO:0007669"/>
    <property type="project" value="UniProtKB-SubCell"/>
</dbReference>
<dbReference type="GO" id="GO:0030674">
    <property type="term" value="F:protein-macromolecule adaptor activity"/>
    <property type="evidence" value="ECO:0007669"/>
    <property type="project" value="TreeGrafter"/>
</dbReference>
<comment type="subcellular location">
    <subcellularLocation>
        <location evidence="1">Peroxisome membrane</location>
        <topology evidence="1">Single-pass membrane protein</topology>
    </subcellularLocation>
</comment>
<evidence type="ECO:0000256" key="4">
    <source>
        <dbReference type="ARBA" id="ARBA00032508"/>
    </source>
</evidence>
<evidence type="ECO:0000256" key="3">
    <source>
        <dbReference type="ARBA" id="ARBA00023140"/>
    </source>
</evidence>
<organism evidence="6 7">
    <name type="scientific">[Candida] railenensis</name>
    <dbReference type="NCBI Taxonomy" id="45579"/>
    <lineage>
        <taxon>Eukaryota</taxon>
        <taxon>Fungi</taxon>
        <taxon>Dikarya</taxon>
        <taxon>Ascomycota</taxon>
        <taxon>Saccharomycotina</taxon>
        <taxon>Pichiomycetes</taxon>
        <taxon>Debaryomycetaceae</taxon>
        <taxon>Kurtzmaniella</taxon>
    </lineage>
</organism>
<evidence type="ECO:0000313" key="7">
    <source>
        <dbReference type="Proteomes" id="UP000837801"/>
    </source>
</evidence>
<dbReference type="OrthoDB" id="45930at2759"/>
<keyword evidence="3" id="KW-0576">Peroxisome</keyword>
<evidence type="ECO:0000256" key="2">
    <source>
        <dbReference type="ARBA" id="ARBA00008933"/>
    </source>
</evidence>
<dbReference type="Proteomes" id="UP000837801">
    <property type="component" value="Unassembled WGS sequence"/>
</dbReference>
<dbReference type="Pfam" id="PF04882">
    <property type="entry name" value="Peroxin-3"/>
    <property type="match status" value="1"/>
</dbReference>
<dbReference type="AlphaFoldDB" id="A0A9P0VXD1"/>
<reference evidence="6" key="1">
    <citation type="submission" date="2022-03" db="EMBL/GenBank/DDBJ databases">
        <authorList>
            <person name="Legras J.-L."/>
            <person name="Devillers H."/>
            <person name="Grondin C."/>
        </authorList>
    </citation>
    <scope>NUCLEOTIDE SEQUENCE</scope>
    <source>
        <strain evidence="6">CLIB 1423</strain>
    </source>
</reference>